<accession>A0ACB9T1E5</accession>
<dbReference type="EMBL" id="CM043019">
    <property type="protein sequence ID" value="KAI4460640.1"/>
    <property type="molecule type" value="Genomic_DNA"/>
</dbReference>
<proteinExistence type="predicted"/>
<protein>
    <submittedName>
        <fullName evidence="1">Fatty acid acyl transferase-related</fullName>
    </submittedName>
</protein>
<dbReference type="Proteomes" id="UP001056778">
    <property type="component" value="Chromosome 5"/>
</dbReference>
<comment type="caution">
    <text evidence="1">The sequence shown here is derived from an EMBL/GenBank/DDBJ whole genome shotgun (WGS) entry which is preliminary data.</text>
</comment>
<evidence type="ECO:0000313" key="2">
    <source>
        <dbReference type="Proteomes" id="UP001056778"/>
    </source>
</evidence>
<name>A0ACB9T1E5_HOLOL</name>
<evidence type="ECO:0000313" key="1">
    <source>
        <dbReference type="EMBL" id="KAI4460640.1"/>
    </source>
</evidence>
<gene>
    <name evidence="1" type="ORF">MML48_5g00002880</name>
</gene>
<reference evidence="1" key="1">
    <citation type="submission" date="2022-04" db="EMBL/GenBank/DDBJ databases">
        <title>Chromosome-scale genome assembly of Holotrichia oblita Faldermann.</title>
        <authorList>
            <person name="Rongchong L."/>
        </authorList>
    </citation>
    <scope>NUCLEOTIDE SEQUENCE</scope>
    <source>
        <strain evidence="1">81SQS9</strain>
    </source>
</reference>
<keyword evidence="2" id="KW-1185">Reference proteome</keyword>
<sequence>MSSFMHLMVENYNEIIESKKDPMVDSWYLMHSPLPLVGLIIAYLYFVLDLGPRLMRNREPFELKKLLVLYNGYQVLFSLWLCGQAFIIEDVWAYALHNSCTNPTSSVYKEALTRCAWWYLFSKIVELLDTVFFVLRKKQSQVTFLHVYHHSIMVLFTWGYLKFLPSEQGIFIGFLNSFVHIIMYTYYLLSALGPRYQKYLWWKKYMTWIQLTQFLLMLLYLVALIAMDCKLPKALTFFFVGNVVVFIYLFSDFYRKAYMESKKNNFANGSVINGLKLE</sequence>
<organism evidence="1 2">
    <name type="scientific">Holotrichia oblita</name>
    <name type="common">Chafer beetle</name>
    <dbReference type="NCBI Taxonomy" id="644536"/>
    <lineage>
        <taxon>Eukaryota</taxon>
        <taxon>Metazoa</taxon>
        <taxon>Ecdysozoa</taxon>
        <taxon>Arthropoda</taxon>
        <taxon>Hexapoda</taxon>
        <taxon>Insecta</taxon>
        <taxon>Pterygota</taxon>
        <taxon>Neoptera</taxon>
        <taxon>Endopterygota</taxon>
        <taxon>Coleoptera</taxon>
        <taxon>Polyphaga</taxon>
        <taxon>Scarabaeiformia</taxon>
        <taxon>Scarabaeidae</taxon>
        <taxon>Melolonthinae</taxon>
        <taxon>Holotrichia</taxon>
    </lineage>
</organism>
<keyword evidence="1" id="KW-0808">Transferase</keyword>